<sequence length="30" mass="3310">MSTPGAWRGARVCITFKSHYLAKGLVMNTL</sequence>
<protein>
    <submittedName>
        <fullName evidence="1">DoxX family protein</fullName>
    </submittedName>
</protein>
<evidence type="ECO:0000313" key="1">
    <source>
        <dbReference type="EMBL" id="EFY4990887.1"/>
    </source>
</evidence>
<dbReference type="Proteomes" id="UP000597978">
    <property type="component" value="Unassembled WGS sequence"/>
</dbReference>
<reference evidence="1" key="1">
    <citation type="submission" date="2018-08" db="EMBL/GenBank/DDBJ databases">
        <authorList>
            <consortium name="PulseNet: The National Subtyping Network for Foodborne Disease Surveillance"/>
            <person name="Tarr C.L."/>
            <person name="Trees E."/>
            <person name="Katz L.S."/>
            <person name="Carleton-Romer H.A."/>
            <person name="Stroika S."/>
            <person name="Kucerova Z."/>
            <person name="Roache K.F."/>
            <person name="Sabol A.L."/>
            <person name="Besser J."/>
            <person name="Gerner-Smidt P."/>
        </authorList>
    </citation>
    <scope>NUCLEOTIDE SEQUENCE</scope>
    <source>
        <strain evidence="1">PNUSAE011576</strain>
    </source>
</reference>
<gene>
    <name evidence="1" type="ORF">C0786_001001</name>
</gene>
<feature type="non-terminal residue" evidence="1">
    <location>
        <position position="30"/>
    </location>
</feature>
<organism evidence="1 2">
    <name type="scientific">Shigella flexneri</name>
    <dbReference type="NCBI Taxonomy" id="623"/>
    <lineage>
        <taxon>Bacteria</taxon>
        <taxon>Pseudomonadati</taxon>
        <taxon>Pseudomonadota</taxon>
        <taxon>Gammaproteobacteria</taxon>
        <taxon>Enterobacterales</taxon>
        <taxon>Enterobacteriaceae</taxon>
        <taxon>Shigella</taxon>
    </lineage>
</organism>
<dbReference type="AlphaFoldDB" id="A0A8H9DCS1"/>
<dbReference type="EMBL" id="AAVAGS010000017">
    <property type="protein sequence ID" value="EFY4990887.1"/>
    <property type="molecule type" value="Genomic_DNA"/>
</dbReference>
<name>A0A8H9DCS1_SHIFL</name>
<proteinExistence type="predicted"/>
<evidence type="ECO:0000313" key="2">
    <source>
        <dbReference type="Proteomes" id="UP000597978"/>
    </source>
</evidence>
<comment type="caution">
    <text evidence="1">The sequence shown here is derived from an EMBL/GenBank/DDBJ whole genome shotgun (WGS) entry which is preliminary data.</text>
</comment>
<accession>A0A8H9DCS1</accession>